<gene>
    <name evidence="4" type="ORF">ACFSXZ_38425</name>
</gene>
<dbReference type="PROSITE" id="PS50977">
    <property type="entry name" value="HTH_TETR_2"/>
    <property type="match status" value="1"/>
</dbReference>
<dbReference type="PRINTS" id="PR00455">
    <property type="entry name" value="HTHTETR"/>
</dbReference>
<feature type="DNA-binding region" description="H-T-H motif" evidence="2">
    <location>
        <begin position="40"/>
        <end position="59"/>
    </location>
</feature>
<keyword evidence="5" id="KW-1185">Reference proteome</keyword>
<reference evidence="5" key="1">
    <citation type="journal article" date="2019" name="Int. J. Syst. Evol. Microbiol.">
        <title>The Global Catalogue of Microorganisms (GCM) 10K type strain sequencing project: providing services to taxonomists for standard genome sequencing and annotation.</title>
        <authorList>
            <consortium name="The Broad Institute Genomics Platform"/>
            <consortium name="The Broad Institute Genome Sequencing Center for Infectious Disease"/>
            <person name="Wu L."/>
            <person name="Ma J."/>
        </authorList>
    </citation>
    <scope>NUCLEOTIDE SEQUENCE [LARGE SCALE GENOMIC DNA]</scope>
    <source>
        <strain evidence="5">CGMCC 4.7645</strain>
    </source>
</reference>
<dbReference type="EMBL" id="JBHUKR010000026">
    <property type="protein sequence ID" value="MFD2422216.1"/>
    <property type="molecule type" value="Genomic_DNA"/>
</dbReference>
<dbReference type="InterPro" id="IPR001647">
    <property type="entry name" value="HTH_TetR"/>
</dbReference>
<evidence type="ECO:0000259" key="3">
    <source>
        <dbReference type="PROSITE" id="PS50977"/>
    </source>
</evidence>
<dbReference type="Pfam" id="PF00440">
    <property type="entry name" value="TetR_N"/>
    <property type="match status" value="1"/>
</dbReference>
<dbReference type="PANTHER" id="PTHR30055">
    <property type="entry name" value="HTH-TYPE TRANSCRIPTIONAL REGULATOR RUTR"/>
    <property type="match status" value="1"/>
</dbReference>
<accession>A0ABW5G7S0</accession>
<sequence length="204" mass="22678">MAGNTVRTSRTQAERSAAMRRRLLDATTLCLSEVGYQATTTAEVQRRAGVSRGALLHHFASRTELMLAAVDHLTRQRLDEVIKLTRAKAPPGAGRIEWAIRVLWSSFDGPLFTAALELWMAARHDPDLLGPLIPQERILGHSIRASTAELFGPPFNSSPEFEKVTDLLGDAMRGAAARRVLRPDSSDERLIKTWVEIAEERLTR</sequence>
<evidence type="ECO:0000256" key="2">
    <source>
        <dbReference type="PROSITE-ProRule" id="PRU00335"/>
    </source>
</evidence>
<name>A0ABW5G7S0_9PSEU</name>
<dbReference type="PANTHER" id="PTHR30055:SF226">
    <property type="entry name" value="HTH-TYPE TRANSCRIPTIONAL REGULATOR PKSA"/>
    <property type="match status" value="1"/>
</dbReference>
<dbReference type="SUPFAM" id="SSF46689">
    <property type="entry name" value="Homeodomain-like"/>
    <property type="match status" value="1"/>
</dbReference>
<dbReference type="Gene3D" id="1.10.357.10">
    <property type="entry name" value="Tetracycline Repressor, domain 2"/>
    <property type="match status" value="1"/>
</dbReference>
<evidence type="ECO:0000313" key="4">
    <source>
        <dbReference type="EMBL" id="MFD2422216.1"/>
    </source>
</evidence>
<organism evidence="4 5">
    <name type="scientific">Amycolatopsis pigmentata</name>
    <dbReference type="NCBI Taxonomy" id="450801"/>
    <lineage>
        <taxon>Bacteria</taxon>
        <taxon>Bacillati</taxon>
        <taxon>Actinomycetota</taxon>
        <taxon>Actinomycetes</taxon>
        <taxon>Pseudonocardiales</taxon>
        <taxon>Pseudonocardiaceae</taxon>
        <taxon>Amycolatopsis</taxon>
    </lineage>
</organism>
<evidence type="ECO:0000313" key="5">
    <source>
        <dbReference type="Proteomes" id="UP001597417"/>
    </source>
</evidence>
<dbReference type="RefSeq" id="WP_378271207.1">
    <property type="nucleotide sequence ID" value="NZ_JBHUKR010000026.1"/>
</dbReference>
<dbReference type="Proteomes" id="UP001597417">
    <property type="component" value="Unassembled WGS sequence"/>
</dbReference>
<dbReference type="InterPro" id="IPR009057">
    <property type="entry name" value="Homeodomain-like_sf"/>
</dbReference>
<keyword evidence="1 2" id="KW-0238">DNA-binding</keyword>
<dbReference type="InterPro" id="IPR050109">
    <property type="entry name" value="HTH-type_TetR-like_transc_reg"/>
</dbReference>
<feature type="domain" description="HTH tetR-type" evidence="3">
    <location>
        <begin position="17"/>
        <end position="77"/>
    </location>
</feature>
<proteinExistence type="predicted"/>
<protein>
    <submittedName>
        <fullName evidence="4">TetR/AcrR family transcriptional regulator</fullName>
    </submittedName>
</protein>
<evidence type="ECO:0000256" key="1">
    <source>
        <dbReference type="ARBA" id="ARBA00023125"/>
    </source>
</evidence>
<comment type="caution">
    <text evidence="4">The sequence shown here is derived from an EMBL/GenBank/DDBJ whole genome shotgun (WGS) entry which is preliminary data.</text>
</comment>